<feature type="chain" id="PRO_5042334617" description="Peptidase A1 domain-containing protein" evidence="2">
    <location>
        <begin position="22"/>
        <end position="367"/>
    </location>
</feature>
<dbReference type="Proteomes" id="UP000092730">
    <property type="component" value="Chromosome 3"/>
</dbReference>
<dbReference type="STRING" id="1296100.A0A1B9FSS9"/>
<evidence type="ECO:0000256" key="1">
    <source>
        <dbReference type="ARBA" id="ARBA00007447"/>
    </source>
</evidence>
<comment type="similarity">
    <text evidence="1">Belongs to the peptidase A1 family.</text>
</comment>
<dbReference type="VEuPathDB" id="FungiDB:I302_08605"/>
<dbReference type="InterPro" id="IPR034164">
    <property type="entry name" value="Pepsin-like_dom"/>
</dbReference>
<dbReference type="InterPro" id="IPR001461">
    <property type="entry name" value="Aspartic_peptidase_A1"/>
</dbReference>
<keyword evidence="2" id="KW-0732">Signal</keyword>
<dbReference type="RefSeq" id="XP_019042896.1">
    <property type="nucleotide sequence ID" value="XM_019195183.1"/>
</dbReference>
<protein>
    <recommendedName>
        <fullName evidence="3">Peptidase A1 domain-containing protein</fullName>
    </recommendedName>
</protein>
<gene>
    <name evidence="4" type="ORF">I302_08605</name>
    <name evidence="5" type="ORF">I302_105320</name>
</gene>
<reference evidence="4" key="1">
    <citation type="submission" date="2013-07" db="EMBL/GenBank/DDBJ databases">
        <title>The Genome Sequence of Cryptococcus bestiolae CBS10118.</title>
        <authorList>
            <consortium name="The Broad Institute Genome Sequencing Platform"/>
            <person name="Cuomo C."/>
            <person name="Litvintseva A."/>
            <person name="Chen Y."/>
            <person name="Heitman J."/>
            <person name="Sun S."/>
            <person name="Springer D."/>
            <person name="Dromer F."/>
            <person name="Young S.K."/>
            <person name="Zeng Q."/>
            <person name="Gargeya S."/>
            <person name="Fitzgerald M."/>
            <person name="Abouelleil A."/>
            <person name="Alvarado L."/>
            <person name="Berlin A.M."/>
            <person name="Chapman S.B."/>
            <person name="Dewar J."/>
            <person name="Goldberg J."/>
            <person name="Griggs A."/>
            <person name="Gujja S."/>
            <person name="Hansen M."/>
            <person name="Howarth C."/>
            <person name="Imamovic A."/>
            <person name="Larimer J."/>
            <person name="McCowan C."/>
            <person name="Murphy C."/>
            <person name="Pearson M."/>
            <person name="Priest M."/>
            <person name="Roberts A."/>
            <person name="Saif S."/>
            <person name="Shea T."/>
            <person name="Sykes S."/>
            <person name="Wortman J."/>
            <person name="Nusbaum C."/>
            <person name="Birren B."/>
        </authorList>
    </citation>
    <scope>NUCLEOTIDE SEQUENCE [LARGE SCALE GENOMIC DNA]</scope>
    <source>
        <strain evidence="4">CBS 10118</strain>
    </source>
</reference>
<dbReference type="KEGG" id="kbi:30213004"/>
<evidence type="ECO:0000259" key="3">
    <source>
        <dbReference type="PROSITE" id="PS51767"/>
    </source>
</evidence>
<evidence type="ECO:0000256" key="2">
    <source>
        <dbReference type="SAM" id="SignalP"/>
    </source>
</evidence>
<dbReference type="GO" id="GO:0004190">
    <property type="term" value="F:aspartic-type endopeptidase activity"/>
    <property type="evidence" value="ECO:0007669"/>
    <property type="project" value="InterPro"/>
</dbReference>
<dbReference type="EMBL" id="KI894026">
    <property type="protein sequence ID" value="OCF21826.1"/>
    <property type="molecule type" value="Genomic_DNA"/>
</dbReference>
<dbReference type="GO" id="GO:0006508">
    <property type="term" value="P:proteolysis"/>
    <property type="evidence" value="ECO:0007669"/>
    <property type="project" value="InterPro"/>
</dbReference>
<reference evidence="5" key="4">
    <citation type="submission" date="2024-02" db="EMBL/GenBank/DDBJ databases">
        <title>Comparative genomics of Cryptococcus and Kwoniella reveals pathogenesis evolution and contrasting modes of karyotype evolution via chromosome fusion or intercentromeric recombination.</title>
        <authorList>
            <person name="Coelho M.A."/>
            <person name="David-Palma M."/>
            <person name="Shea T."/>
            <person name="Bowers K."/>
            <person name="McGinley-Smith S."/>
            <person name="Mohammad A.W."/>
            <person name="Gnirke A."/>
            <person name="Yurkov A.M."/>
            <person name="Nowrousian M."/>
            <person name="Sun S."/>
            <person name="Cuomo C.A."/>
            <person name="Heitman J."/>
        </authorList>
    </citation>
    <scope>NUCLEOTIDE SEQUENCE</scope>
    <source>
        <strain evidence="5">CBS 10118</strain>
    </source>
</reference>
<dbReference type="InterPro" id="IPR021109">
    <property type="entry name" value="Peptidase_aspartic_dom_sf"/>
</dbReference>
<feature type="signal peptide" evidence="2">
    <location>
        <begin position="1"/>
        <end position="21"/>
    </location>
</feature>
<dbReference type="SUPFAM" id="SSF50630">
    <property type="entry name" value="Acid proteases"/>
    <property type="match status" value="1"/>
</dbReference>
<dbReference type="GeneID" id="30213004"/>
<dbReference type="PROSITE" id="PS51767">
    <property type="entry name" value="PEPTIDASE_A1"/>
    <property type="match status" value="1"/>
</dbReference>
<evidence type="ECO:0000313" key="5">
    <source>
        <dbReference type="EMBL" id="WVW83301.1"/>
    </source>
</evidence>
<dbReference type="OrthoDB" id="15189at2759"/>
<dbReference type="EMBL" id="CP144543">
    <property type="protein sequence ID" value="WVW83301.1"/>
    <property type="molecule type" value="Genomic_DNA"/>
</dbReference>
<name>A0A1B9FSS9_9TREE</name>
<dbReference type="CDD" id="cd05471">
    <property type="entry name" value="pepsin_like"/>
    <property type="match status" value="1"/>
</dbReference>
<dbReference type="PANTHER" id="PTHR47966:SF75">
    <property type="entry name" value="ENDOPEPTIDASE (CTSD), PUTATIVE (AFU_ORTHOLOGUE AFUA_4G07040)-RELATED"/>
    <property type="match status" value="1"/>
</dbReference>
<dbReference type="InterPro" id="IPR033121">
    <property type="entry name" value="PEPTIDASE_A1"/>
</dbReference>
<dbReference type="Pfam" id="PF00026">
    <property type="entry name" value="Asp"/>
    <property type="match status" value="1"/>
</dbReference>
<dbReference type="Gene3D" id="2.40.70.10">
    <property type="entry name" value="Acid Proteases"/>
    <property type="match status" value="2"/>
</dbReference>
<organism evidence="4">
    <name type="scientific">Kwoniella bestiolae CBS 10118</name>
    <dbReference type="NCBI Taxonomy" id="1296100"/>
    <lineage>
        <taxon>Eukaryota</taxon>
        <taxon>Fungi</taxon>
        <taxon>Dikarya</taxon>
        <taxon>Basidiomycota</taxon>
        <taxon>Agaricomycotina</taxon>
        <taxon>Tremellomycetes</taxon>
        <taxon>Tremellales</taxon>
        <taxon>Cryptococcaceae</taxon>
        <taxon>Kwoniella</taxon>
    </lineage>
</organism>
<dbReference type="AlphaFoldDB" id="A0A1B9FSS9"/>
<proteinExistence type="inferred from homology"/>
<keyword evidence="6" id="KW-1185">Reference proteome</keyword>
<dbReference type="PANTHER" id="PTHR47966">
    <property type="entry name" value="BETA-SITE APP-CLEAVING ENZYME, ISOFORM A-RELATED"/>
    <property type="match status" value="1"/>
</dbReference>
<accession>A0A1B9FSS9</accession>
<reference evidence="4" key="3">
    <citation type="submission" date="2014-01" db="EMBL/GenBank/DDBJ databases">
        <title>Evolution of pathogenesis and genome organization in the Tremellales.</title>
        <authorList>
            <person name="Cuomo C."/>
            <person name="Litvintseva A."/>
            <person name="Heitman J."/>
            <person name="Chen Y."/>
            <person name="Sun S."/>
            <person name="Springer D."/>
            <person name="Dromer F."/>
            <person name="Young S."/>
            <person name="Zeng Q."/>
            <person name="Chapman S."/>
            <person name="Gujja S."/>
            <person name="Saif S."/>
            <person name="Birren B."/>
        </authorList>
    </citation>
    <scope>NUCLEOTIDE SEQUENCE</scope>
    <source>
        <strain evidence="4">CBS 10118</strain>
    </source>
</reference>
<sequence>MISAFLQATTLFALMATLADAAVLSKRDVKQSITLDGAGPNNIREGRSYSAKVRLSGDDDFDLLVDTSSSPSWVMHESCQKCKEAGIKTFNVDLPETCTDSGKDRGIITYSDKTKVTGCIVYIPLTLDGVDKEVTDYPLLVVTEPDERSLDFMAYNGLNGFLGLGESNNLPPSVLDYMKDQQIISTTEIGLYLPRNGQGEGTLEFGDLSQSNHMDPTKAATFQQDGETDEPYRIVVDALTINGTNVAENFTARLNTGFQGIVYPKGIQDKFPAHYRPQQPTGGYMQGKALCNSPDIVKITIKSQEFTIDPKDLSVPSSSPDECSPSITEIFSYDEEEVWYFGMTFFHNVYSSFNWENGEIKIAALRD</sequence>
<evidence type="ECO:0000313" key="4">
    <source>
        <dbReference type="EMBL" id="OCF21826.1"/>
    </source>
</evidence>
<evidence type="ECO:0000313" key="6">
    <source>
        <dbReference type="Proteomes" id="UP000092730"/>
    </source>
</evidence>
<reference evidence="5" key="2">
    <citation type="submission" date="2013-07" db="EMBL/GenBank/DDBJ databases">
        <authorList>
            <consortium name="The Broad Institute Genome Sequencing Platform"/>
            <person name="Cuomo C."/>
            <person name="Litvintseva A."/>
            <person name="Chen Y."/>
            <person name="Heitman J."/>
            <person name="Sun S."/>
            <person name="Springer D."/>
            <person name="Dromer F."/>
            <person name="Young S.K."/>
            <person name="Zeng Q."/>
            <person name="Gargeya S."/>
            <person name="Fitzgerald M."/>
            <person name="Abouelleil A."/>
            <person name="Alvarado L."/>
            <person name="Berlin A.M."/>
            <person name="Chapman S.B."/>
            <person name="Dewar J."/>
            <person name="Goldberg J."/>
            <person name="Griggs A."/>
            <person name="Gujja S."/>
            <person name="Hansen M."/>
            <person name="Howarth C."/>
            <person name="Imamovic A."/>
            <person name="Larimer J."/>
            <person name="McCowan C."/>
            <person name="Murphy C."/>
            <person name="Pearson M."/>
            <person name="Priest M."/>
            <person name="Roberts A."/>
            <person name="Saif S."/>
            <person name="Shea T."/>
            <person name="Sykes S."/>
            <person name="Wortman J."/>
            <person name="Nusbaum C."/>
            <person name="Birren B."/>
        </authorList>
    </citation>
    <scope>NUCLEOTIDE SEQUENCE</scope>
    <source>
        <strain evidence="5">CBS 10118</strain>
    </source>
</reference>
<feature type="domain" description="Peptidase A1" evidence="3">
    <location>
        <begin position="49"/>
        <end position="363"/>
    </location>
</feature>